<keyword evidence="1" id="KW-0472">Membrane</keyword>
<dbReference type="EMBL" id="JNBR01000009">
    <property type="protein sequence ID" value="OQS01354.1"/>
    <property type="molecule type" value="Genomic_DNA"/>
</dbReference>
<dbReference type="Proteomes" id="UP000243579">
    <property type="component" value="Unassembled WGS sequence"/>
</dbReference>
<protein>
    <submittedName>
        <fullName evidence="2">Uncharacterized protein</fullName>
    </submittedName>
</protein>
<evidence type="ECO:0000256" key="1">
    <source>
        <dbReference type="SAM" id="Phobius"/>
    </source>
</evidence>
<proteinExistence type="predicted"/>
<reference evidence="2 3" key="1">
    <citation type="journal article" date="2014" name="Genome Biol. Evol.">
        <title>The secreted proteins of Achlya hypogyna and Thraustotheca clavata identify the ancestral oomycete secretome and reveal gene acquisitions by horizontal gene transfer.</title>
        <authorList>
            <person name="Misner I."/>
            <person name="Blouin N."/>
            <person name="Leonard G."/>
            <person name="Richards T.A."/>
            <person name="Lane C.E."/>
        </authorList>
    </citation>
    <scope>NUCLEOTIDE SEQUENCE [LARGE SCALE GENOMIC DNA]</scope>
    <source>
        <strain evidence="2 3">ATCC 48635</strain>
    </source>
</reference>
<organism evidence="2 3">
    <name type="scientific">Achlya hypogyna</name>
    <name type="common">Oomycete</name>
    <name type="synonym">Protoachlya hypogyna</name>
    <dbReference type="NCBI Taxonomy" id="1202772"/>
    <lineage>
        <taxon>Eukaryota</taxon>
        <taxon>Sar</taxon>
        <taxon>Stramenopiles</taxon>
        <taxon>Oomycota</taxon>
        <taxon>Saprolegniomycetes</taxon>
        <taxon>Saprolegniales</taxon>
        <taxon>Achlyaceae</taxon>
        <taxon>Achlya</taxon>
    </lineage>
</organism>
<accession>A0A1V9ZTN4</accession>
<name>A0A1V9ZTN4_ACHHY</name>
<comment type="caution">
    <text evidence="2">The sequence shown here is derived from an EMBL/GenBank/DDBJ whole genome shotgun (WGS) entry which is preliminary data.</text>
</comment>
<sequence>MPPPVTFMETIDHLGGVLALVGAILALGVAYILLVNFALPRGRIAQAERVNKLRRAAQGAKDKPRRFVD</sequence>
<feature type="transmembrane region" description="Helical" evidence="1">
    <location>
        <begin position="16"/>
        <end position="39"/>
    </location>
</feature>
<keyword evidence="1" id="KW-0812">Transmembrane</keyword>
<evidence type="ECO:0000313" key="2">
    <source>
        <dbReference type="EMBL" id="OQS01354.1"/>
    </source>
</evidence>
<dbReference type="AlphaFoldDB" id="A0A1V9ZTN4"/>
<gene>
    <name evidence="2" type="ORF">ACHHYP_01159</name>
</gene>
<keyword evidence="1" id="KW-1133">Transmembrane helix</keyword>
<keyword evidence="3" id="KW-1185">Reference proteome</keyword>
<evidence type="ECO:0000313" key="3">
    <source>
        <dbReference type="Proteomes" id="UP000243579"/>
    </source>
</evidence>
<dbReference type="OrthoDB" id="77984at2759"/>